<dbReference type="SUPFAM" id="SSF53474">
    <property type="entry name" value="alpha/beta-Hydrolases"/>
    <property type="match status" value="1"/>
</dbReference>
<feature type="domain" description="AB hydrolase-1" evidence="1">
    <location>
        <begin position="26"/>
        <end position="250"/>
    </location>
</feature>
<sequence>MPFISLRNFGFIGRYLDDGPADAQAVLLVHGMTCDLHDWNSQVPFLLGLGYRVIAADLRGHGHSLAPTTTPGTCAEDLAALLEDHPRVPAPVVVVSHSLGDLAGYYLAVTRPDLVRASVGVDPMHGADNAARNATADFFDVPPPIVPKMAGYFEVTYPADTPPWQKAWHLRRLRQLDEAVACAVAWGRWGDPHSLGRRENALAAFRGKRQCPRLTIGSSEAAVDLDSCDLVRDEMDEFAVIEGNGHWFHQIEVDKFNATLKAWLGKIGALPASKA</sequence>
<name>A0AAE0JXJ8_9PEZI</name>
<protein>
    <submittedName>
        <fullName evidence="2">Alpha/beta hydrolase</fullName>
    </submittedName>
</protein>
<gene>
    <name evidence="2" type="ORF">B0T24DRAFT_670348</name>
</gene>
<dbReference type="PRINTS" id="PR00412">
    <property type="entry name" value="EPOXHYDRLASE"/>
</dbReference>
<dbReference type="GO" id="GO:0047372">
    <property type="term" value="F:monoacylglycerol lipase activity"/>
    <property type="evidence" value="ECO:0007669"/>
    <property type="project" value="TreeGrafter"/>
</dbReference>
<dbReference type="InterPro" id="IPR050266">
    <property type="entry name" value="AB_hydrolase_sf"/>
</dbReference>
<dbReference type="Proteomes" id="UP001287356">
    <property type="component" value="Unassembled WGS sequence"/>
</dbReference>
<organism evidence="2 3">
    <name type="scientific">Lasiosphaeria ovina</name>
    <dbReference type="NCBI Taxonomy" id="92902"/>
    <lineage>
        <taxon>Eukaryota</taxon>
        <taxon>Fungi</taxon>
        <taxon>Dikarya</taxon>
        <taxon>Ascomycota</taxon>
        <taxon>Pezizomycotina</taxon>
        <taxon>Sordariomycetes</taxon>
        <taxon>Sordariomycetidae</taxon>
        <taxon>Sordariales</taxon>
        <taxon>Lasiosphaeriaceae</taxon>
        <taxon>Lasiosphaeria</taxon>
    </lineage>
</organism>
<proteinExistence type="predicted"/>
<dbReference type="PANTHER" id="PTHR43798">
    <property type="entry name" value="MONOACYLGLYCEROL LIPASE"/>
    <property type="match status" value="1"/>
</dbReference>
<evidence type="ECO:0000313" key="2">
    <source>
        <dbReference type="EMBL" id="KAK3366261.1"/>
    </source>
</evidence>
<reference evidence="2" key="1">
    <citation type="journal article" date="2023" name="Mol. Phylogenet. Evol.">
        <title>Genome-scale phylogeny and comparative genomics of the fungal order Sordariales.</title>
        <authorList>
            <person name="Hensen N."/>
            <person name="Bonometti L."/>
            <person name="Westerberg I."/>
            <person name="Brannstrom I.O."/>
            <person name="Guillou S."/>
            <person name="Cros-Aarteil S."/>
            <person name="Calhoun S."/>
            <person name="Haridas S."/>
            <person name="Kuo A."/>
            <person name="Mondo S."/>
            <person name="Pangilinan J."/>
            <person name="Riley R."/>
            <person name="LaButti K."/>
            <person name="Andreopoulos B."/>
            <person name="Lipzen A."/>
            <person name="Chen C."/>
            <person name="Yan M."/>
            <person name="Daum C."/>
            <person name="Ng V."/>
            <person name="Clum A."/>
            <person name="Steindorff A."/>
            <person name="Ohm R.A."/>
            <person name="Martin F."/>
            <person name="Silar P."/>
            <person name="Natvig D.O."/>
            <person name="Lalanne C."/>
            <person name="Gautier V."/>
            <person name="Ament-Velasquez S.L."/>
            <person name="Kruys A."/>
            <person name="Hutchinson M.I."/>
            <person name="Powell A.J."/>
            <person name="Barry K."/>
            <person name="Miller A.N."/>
            <person name="Grigoriev I.V."/>
            <person name="Debuchy R."/>
            <person name="Gladieux P."/>
            <person name="Hiltunen Thoren M."/>
            <person name="Johannesson H."/>
        </authorList>
    </citation>
    <scope>NUCLEOTIDE SEQUENCE</scope>
    <source>
        <strain evidence="2">CBS 958.72</strain>
    </source>
</reference>
<dbReference type="Pfam" id="PF12697">
    <property type="entry name" value="Abhydrolase_6"/>
    <property type="match status" value="1"/>
</dbReference>
<dbReference type="InterPro" id="IPR029058">
    <property type="entry name" value="AB_hydrolase_fold"/>
</dbReference>
<reference evidence="2" key="2">
    <citation type="submission" date="2023-06" db="EMBL/GenBank/DDBJ databases">
        <authorList>
            <consortium name="Lawrence Berkeley National Laboratory"/>
            <person name="Haridas S."/>
            <person name="Hensen N."/>
            <person name="Bonometti L."/>
            <person name="Westerberg I."/>
            <person name="Brannstrom I.O."/>
            <person name="Guillou S."/>
            <person name="Cros-Aarteil S."/>
            <person name="Calhoun S."/>
            <person name="Kuo A."/>
            <person name="Mondo S."/>
            <person name="Pangilinan J."/>
            <person name="Riley R."/>
            <person name="Labutti K."/>
            <person name="Andreopoulos B."/>
            <person name="Lipzen A."/>
            <person name="Chen C."/>
            <person name="Yanf M."/>
            <person name="Daum C."/>
            <person name="Ng V."/>
            <person name="Clum A."/>
            <person name="Steindorff A."/>
            <person name="Ohm R."/>
            <person name="Martin F."/>
            <person name="Silar P."/>
            <person name="Natvig D."/>
            <person name="Lalanne C."/>
            <person name="Gautier V."/>
            <person name="Ament-Velasquez S.L."/>
            <person name="Kruys A."/>
            <person name="Hutchinson M.I."/>
            <person name="Powell A.J."/>
            <person name="Barry K."/>
            <person name="Miller A.N."/>
            <person name="Grigoriev I.V."/>
            <person name="Debuchy R."/>
            <person name="Gladieux P."/>
            <person name="Thoren M.H."/>
            <person name="Johannesson H."/>
        </authorList>
    </citation>
    <scope>NUCLEOTIDE SEQUENCE</scope>
    <source>
        <strain evidence="2">CBS 958.72</strain>
    </source>
</reference>
<dbReference type="InterPro" id="IPR000639">
    <property type="entry name" value="Epox_hydrolase-like"/>
</dbReference>
<keyword evidence="3" id="KW-1185">Reference proteome</keyword>
<evidence type="ECO:0000313" key="3">
    <source>
        <dbReference type="Proteomes" id="UP001287356"/>
    </source>
</evidence>
<dbReference type="GO" id="GO:0046464">
    <property type="term" value="P:acylglycerol catabolic process"/>
    <property type="evidence" value="ECO:0007669"/>
    <property type="project" value="TreeGrafter"/>
</dbReference>
<dbReference type="PANTHER" id="PTHR43798:SF33">
    <property type="entry name" value="HYDROLASE, PUTATIVE (AFU_ORTHOLOGUE AFUA_2G14860)-RELATED"/>
    <property type="match status" value="1"/>
</dbReference>
<dbReference type="Gene3D" id="3.40.50.1820">
    <property type="entry name" value="alpha/beta hydrolase"/>
    <property type="match status" value="1"/>
</dbReference>
<accession>A0AAE0JXJ8</accession>
<dbReference type="InterPro" id="IPR000073">
    <property type="entry name" value="AB_hydrolase_1"/>
</dbReference>
<dbReference type="AlphaFoldDB" id="A0AAE0JXJ8"/>
<dbReference type="EMBL" id="JAULSN010000008">
    <property type="protein sequence ID" value="KAK3366261.1"/>
    <property type="molecule type" value="Genomic_DNA"/>
</dbReference>
<comment type="caution">
    <text evidence="2">The sequence shown here is derived from an EMBL/GenBank/DDBJ whole genome shotgun (WGS) entry which is preliminary data.</text>
</comment>
<dbReference type="GO" id="GO:0016020">
    <property type="term" value="C:membrane"/>
    <property type="evidence" value="ECO:0007669"/>
    <property type="project" value="TreeGrafter"/>
</dbReference>
<keyword evidence="2" id="KW-0378">Hydrolase</keyword>
<evidence type="ECO:0000259" key="1">
    <source>
        <dbReference type="Pfam" id="PF12697"/>
    </source>
</evidence>